<reference evidence="7 8" key="1">
    <citation type="journal article" date="2009" name="PLoS ONE">
        <title>The complete genome of Teredinibacter turnerae T7901: an intracellular endosymbiont of marine wood-boring bivalves (shipworms).</title>
        <authorList>
            <person name="Yang J.C."/>
            <person name="Madupu R."/>
            <person name="Durkin A.S."/>
            <person name="Ekborg N.A."/>
            <person name="Pedamallu C.S."/>
            <person name="Hostetler J.B."/>
            <person name="Radune D."/>
            <person name="Toms B.S."/>
            <person name="Henrissat B."/>
            <person name="Coutinho P.M."/>
            <person name="Schwarz S."/>
            <person name="Field L."/>
            <person name="Trindade-Silva A.E."/>
            <person name="Soares C.A.G."/>
            <person name="Elshahawi S."/>
            <person name="Hanora A."/>
            <person name="Schmidt E.W."/>
            <person name="Haygood M.G."/>
            <person name="Posfai J."/>
            <person name="Benner J."/>
            <person name="Madinger C."/>
            <person name="Nove J."/>
            <person name="Anton B."/>
            <person name="Chaudhary K."/>
            <person name="Foster J."/>
            <person name="Holman A."/>
            <person name="Kumar S."/>
            <person name="Lessard P.A."/>
            <person name="Luyten Y.A."/>
            <person name="Slatko B."/>
            <person name="Wood N."/>
            <person name="Wu B."/>
            <person name="Teplitski M."/>
            <person name="Mougous J.D."/>
            <person name="Ward N."/>
            <person name="Eisen J.A."/>
            <person name="Badger J.H."/>
            <person name="Distel D.L."/>
        </authorList>
    </citation>
    <scope>NUCLEOTIDE SEQUENCE [LARGE SCALE GENOMIC DNA]</scope>
    <source>
        <strain evidence="8">ATCC 39867 / T7901</strain>
    </source>
</reference>
<evidence type="ECO:0000256" key="2">
    <source>
        <dbReference type="ARBA" id="ARBA00022692"/>
    </source>
</evidence>
<keyword evidence="8" id="KW-1185">Reference proteome</keyword>
<evidence type="ECO:0000256" key="3">
    <source>
        <dbReference type="ARBA" id="ARBA00022989"/>
    </source>
</evidence>
<keyword evidence="2 5" id="KW-0812">Transmembrane</keyword>
<organism evidence="7 8">
    <name type="scientific">Teredinibacter turnerae (strain ATCC 39867 / T7901)</name>
    <dbReference type="NCBI Taxonomy" id="377629"/>
    <lineage>
        <taxon>Bacteria</taxon>
        <taxon>Pseudomonadati</taxon>
        <taxon>Pseudomonadota</taxon>
        <taxon>Gammaproteobacteria</taxon>
        <taxon>Cellvibrionales</taxon>
        <taxon>Cellvibrionaceae</taxon>
        <taxon>Teredinibacter</taxon>
    </lineage>
</organism>
<evidence type="ECO:0000256" key="4">
    <source>
        <dbReference type="ARBA" id="ARBA00023136"/>
    </source>
</evidence>
<keyword evidence="4 5" id="KW-0472">Membrane</keyword>
<accession>C5BLA1</accession>
<evidence type="ECO:0000256" key="5">
    <source>
        <dbReference type="SAM" id="Phobius"/>
    </source>
</evidence>
<name>C5BLA1_TERTT</name>
<feature type="transmembrane region" description="Helical" evidence="5">
    <location>
        <begin position="31"/>
        <end position="54"/>
    </location>
</feature>
<gene>
    <name evidence="7" type="ordered locus">TERTU_2540</name>
</gene>
<dbReference type="PANTHER" id="PTHR38480:SF1">
    <property type="entry name" value="SLR0254 PROTEIN"/>
    <property type="match status" value="1"/>
</dbReference>
<dbReference type="STRING" id="377629.TERTU_2540"/>
<comment type="subcellular location">
    <subcellularLocation>
        <location evidence="1">Membrane</location>
        <topology evidence="1">Multi-pass membrane protein</topology>
    </subcellularLocation>
</comment>
<dbReference type="KEGG" id="ttu:TERTU_2540"/>
<dbReference type="InterPro" id="IPR010432">
    <property type="entry name" value="RDD"/>
</dbReference>
<proteinExistence type="predicted"/>
<dbReference type="Pfam" id="PF06271">
    <property type="entry name" value="RDD"/>
    <property type="match status" value="1"/>
</dbReference>
<dbReference type="OrthoDB" id="9787732at2"/>
<dbReference type="Proteomes" id="UP000009080">
    <property type="component" value="Chromosome"/>
</dbReference>
<dbReference type="eggNOG" id="COG1714">
    <property type="taxonomic scope" value="Bacteria"/>
</dbReference>
<dbReference type="HOGENOM" id="CLU_054176_1_0_6"/>
<dbReference type="RefSeq" id="WP_015818726.1">
    <property type="nucleotide sequence ID" value="NC_012997.1"/>
</dbReference>
<sequence>MIQEKLDTGYLVETPEAIELSARLAGPVPRVLAYAMDFAIRTIVLLVIGLAFAFLGNTGLAVILLISFFIEWLYPVVFEVLRNGQTPGKKALGLAVVNDDLTPVTWSTSLVRNLLRAADFLPVGYAFGLVCMISNSRFQRLGDLAAGSLVIYRQAADKRAADLPDVPSQTPPLILDLEDQVAFTGFAQRHKQLSESRKEELATILQPLTQKSGGAAVRYVQGVGAWLLGRRQ</sequence>
<dbReference type="EMBL" id="CP001614">
    <property type="protein sequence ID" value="ACR12614.1"/>
    <property type="molecule type" value="Genomic_DNA"/>
</dbReference>
<keyword evidence="3 5" id="KW-1133">Transmembrane helix</keyword>
<protein>
    <submittedName>
        <fullName evidence="7">RDD domain protein</fullName>
    </submittedName>
</protein>
<feature type="domain" description="RDD" evidence="6">
    <location>
        <begin position="24"/>
        <end position="147"/>
    </location>
</feature>
<evidence type="ECO:0000313" key="8">
    <source>
        <dbReference type="Proteomes" id="UP000009080"/>
    </source>
</evidence>
<dbReference type="AlphaFoldDB" id="C5BLA1"/>
<dbReference type="GO" id="GO:0016020">
    <property type="term" value="C:membrane"/>
    <property type="evidence" value="ECO:0007669"/>
    <property type="project" value="UniProtKB-SubCell"/>
</dbReference>
<evidence type="ECO:0000259" key="6">
    <source>
        <dbReference type="Pfam" id="PF06271"/>
    </source>
</evidence>
<evidence type="ECO:0000256" key="1">
    <source>
        <dbReference type="ARBA" id="ARBA00004141"/>
    </source>
</evidence>
<dbReference type="PANTHER" id="PTHR38480">
    <property type="entry name" value="SLR0254 PROTEIN"/>
    <property type="match status" value="1"/>
</dbReference>
<evidence type="ECO:0000313" key="7">
    <source>
        <dbReference type="EMBL" id="ACR12614.1"/>
    </source>
</evidence>